<accession>A0A7R9ELI4</accession>
<evidence type="ECO:0000256" key="1">
    <source>
        <dbReference type="SAM" id="MobiDB-lite"/>
    </source>
</evidence>
<gene>
    <name evidence="2" type="ORF">TBIB3V08_LOCUS53</name>
</gene>
<sequence length="108" mass="12257">MLSTYRELIKDAQNYPVFFLGGWTWTVQLATHAGPSMKNEGRFSVRRVDGETATMQHVPENDILELDHKDNMNSRSTLTTTVEPLVTSQGRKDDRDGSTFDSDKDMAF</sequence>
<evidence type="ECO:0000313" key="2">
    <source>
        <dbReference type="EMBL" id="CAD7437442.1"/>
    </source>
</evidence>
<proteinExistence type="predicted"/>
<dbReference type="EMBL" id="OD564271">
    <property type="protein sequence ID" value="CAD7437442.1"/>
    <property type="molecule type" value="Genomic_DNA"/>
</dbReference>
<name>A0A7R9ELI4_9NEOP</name>
<organism evidence="2">
    <name type="scientific">Timema bartmani</name>
    <dbReference type="NCBI Taxonomy" id="61472"/>
    <lineage>
        <taxon>Eukaryota</taxon>
        <taxon>Metazoa</taxon>
        <taxon>Ecdysozoa</taxon>
        <taxon>Arthropoda</taxon>
        <taxon>Hexapoda</taxon>
        <taxon>Insecta</taxon>
        <taxon>Pterygota</taxon>
        <taxon>Neoptera</taxon>
        <taxon>Polyneoptera</taxon>
        <taxon>Phasmatodea</taxon>
        <taxon>Timematodea</taxon>
        <taxon>Timematoidea</taxon>
        <taxon>Timematidae</taxon>
        <taxon>Timema</taxon>
    </lineage>
</organism>
<dbReference type="AlphaFoldDB" id="A0A7R9ELI4"/>
<protein>
    <submittedName>
        <fullName evidence="2">Uncharacterized protein</fullName>
    </submittedName>
</protein>
<reference evidence="2" key="1">
    <citation type="submission" date="2020-11" db="EMBL/GenBank/DDBJ databases">
        <authorList>
            <person name="Tran Van P."/>
        </authorList>
    </citation>
    <scope>NUCLEOTIDE SEQUENCE</scope>
</reference>
<feature type="region of interest" description="Disordered" evidence="1">
    <location>
        <begin position="65"/>
        <end position="108"/>
    </location>
</feature>
<feature type="compositionally biased region" description="Basic and acidic residues" evidence="1">
    <location>
        <begin position="90"/>
        <end position="108"/>
    </location>
</feature>
<feature type="compositionally biased region" description="Polar residues" evidence="1">
    <location>
        <begin position="73"/>
        <end position="89"/>
    </location>
</feature>